<dbReference type="PANTHER" id="PTHR46797:SF1">
    <property type="entry name" value="METHYLPHOSPHONATE SYNTHASE"/>
    <property type="match status" value="1"/>
</dbReference>
<dbReference type="Pfam" id="PF01381">
    <property type="entry name" value="HTH_3"/>
    <property type="match status" value="1"/>
</dbReference>
<dbReference type="GO" id="GO:0005829">
    <property type="term" value="C:cytosol"/>
    <property type="evidence" value="ECO:0007669"/>
    <property type="project" value="TreeGrafter"/>
</dbReference>
<dbReference type="SMART" id="SM00530">
    <property type="entry name" value="HTH_XRE"/>
    <property type="match status" value="1"/>
</dbReference>
<feature type="domain" description="HTH cro/C1-type" evidence="2">
    <location>
        <begin position="12"/>
        <end position="67"/>
    </location>
</feature>
<comment type="caution">
    <text evidence="3">The sequence shown here is derived from an EMBL/GenBank/DDBJ whole genome shotgun (WGS) entry which is preliminary data.</text>
</comment>
<name>X1GNB6_9ZZZZ</name>
<gene>
    <name evidence="3" type="ORF">S03H2_28807</name>
</gene>
<sequence length="160" mass="17319">MTDNRNELGKIIKQRRVAAGLTLKELAAESGISSSYLGRLERGERSPSARVLGKLARPLGFGEAEMLTIAGLLPPQPEAEATIGRLDPYVSSVLSRETVAIQHIVIAILGILKSIAKESDCALDFTEYAHRKYPKLDEDIIIMVKDILDHPEGSGGLSPT</sequence>
<accession>X1GNB6</accession>
<dbReference type="InterPro" id="IPR050807">
    <property type="entry name" value="TransReg_Diox_bact_type"/>
</dbReference>
<dbReference type="PROSITE" id="PS50943">
    <property type="entry name" value="HTH_CROC1"/>
    <property type="match status" value="1"/>
</dbReference>
<evidence type="ECO:0000256" key="1">
    <source>
        <dbReference type="ARBA" id="ARBA00023125"/>
    </source>
</evidence>
<proteinExistence type="predicted"/>
<dbReference type="GO" id="GO:0003677">
    <property type="term" value="F:DNA binding"/>
    <property type="evidence" value="ECO:0007669"/>
    <property type="project" value="UniProtKB-KW"/>
</dbReference>
<evidence type="ECO:0000313" key="3">
    <source>
        <dbReference type="EMBL" id="GAH59396.1"/>
    </source>
</evidence>
<protein>
    <recommendedName>
        <fullName evidence="2">HTH cro/C1-type domain-containing protein</fullName>
    </recommendedName>
</protein>
<dbReference type="GO" id="GO:0003700">
    <property type="term" value="F:DNA-binding transcription factor activity"/>
    <property type="evidence" value="ECO:0007669"/>
    <property type="project" value="TreeGrafter"/>
</dbReference>
<dbReference type="InterPro" id="IPR010982">
    <property type="entry name" value="Lambda_DNA-bd_dom_sf"/>
</dbReference>
<dbReference type="Gene3D" id="1.10.260.40">
    <property type="entry name" value="lambda repressor-like DNA-binding domains"/>
    <property type="match status" value="1"/>
</dbReference>
<reference evidence="3" key="1">
    <citation type="journal article" date="2014" name="Front. Microbiol.">
        <title>High frequency of phylogenetically diverse reductive dehalogenase-homologous genes in deep subseafloor sedimentary metagenomes.</title>
        <authorList>
            <person name="Kawai M."/>
            <person name="Futagami T."/>
            <person name="Toyoda A."/>
            <person name="Takaki Y."/>
            <person name="Nishi S."/>
            <person name="Hori S."/>
            <person name="Arai W."/>
            <person name="Tsubouchi T."/>
            <person name="Morono Y."/>
            <person name="Uchiyama I."/>
            <person name="Ito T."/>
            <person name="Fujiyama A."/>
            <person name="Inagaki F."/>
            <person name="Takami H."/>
        </authorList>
    </citation>
    <scope>NUCLEOTIDE SEQUENCE</scope>
    <source>
        <strain evidence="3">Expedition CK06-06</strain>
    </source>
</reference>
<organism evidence="3">
    <name type="scientific">marine sediment metagenome</name>
    <dbReference type="NCBI Taxonomy" id="412755"/>
    <lineage>
        <taxon>unclassified sequences</taxon>
        <taxon>metagenomes</taxon>
        <taxon>ecological metagenomes</taxon>
    </lineage>
</organism>
<dbReference type="CDD" id="cd00093">
    <property type="entry name" value="HTH_XRE"/>
    <property type="match status" value="1"/>
</dbReference>
<dbReference type="AlphaFoldDB" id="X1GNB6"/>
<dbReference type="SUPFAM" id="SSF47413">
    <property type="entry name" value="lambda repressor-like DNA-binding domains"/>
    <property type="match status" value="1"/>
</dbReference>
<dbReference type="InterPro" id="IPR001387">
    <property type="entry name" value="Cro/C1-type_HTH"/>
</dbReference>
<keyword evidence="1" id="KW-0238">DNA-binding</keyword>
<dbReference type="EMBL" id="BARU01017357">
    <property type="protein sequence ID" value="GAH59396.1"/>
    <property type="molecule type" value="Genomic_DNA"/>
</dbReference>
<evidence type="ECO:0000259" key="2">
    <source>
        <dbReference type="PROSITE" id="PS50943"/>
    </source>
</evidence>
<dbReference type="PANTHER" id="PTHR46797">
    <property type="entry name" value="HTH-TYPE TRANSCRIPTIONAL REGULATOR"/>
    <property type="match status" value="1"/>
</dbReference>